<dbReference type="EMBL" id="JAERRB010000014">
    <property type="protein sequence ID" value="MBL0745191.1"/>
    <property type="molecule type" value="Genomic_DNA"/>
</dbReference>
<dbReference type="CDD" id="cd07177">
    <property type="entry name" value="terB_like"/>
    <property type="match status" value="1"/>
</dbReference>
<dbReference type="InterPro" id="IPR029024">
    <property type="entry name" value="TerB-like"/>
</dbReference>
<organism evidence="1 2">
    <name type="scientific">Chryseolinea lacunae</name>
    <dbReference type="NCBI Taxonomy" id="2801331"/>
    <lineage>
        <taxon>Bacteria</taxon>
        <taxon>Pseudomonadati</taxon>
        <taxon>Bacteroidota</taxon>
        <taxon>Cytophagia</taxon>
        <taxon>Cytophagales</taxon>
        <taxon>Fulvivirgaceae</taxon>
        <taxon>Chryseolinea</taxon>
    </lineage>
</organism>
<protein>
    <recommendedName>
        <fullName evidence="3">TerB family tellurite resistance protein</fullName>
    </recommendedName>
</protein>
<gene>
    <name evidence="1" type="ORF">JI741_28430</name>
</gene>
<dbReference type="Gene3D" id="1.10.3680.10">
    <property type="entry name" value="TerB-like"/>
    <property type="match status" value="1"/>
</dbReference>
<dbReference type="RefSeq" id="WP_202015483.1">
    <property type="nucleotide sequence ID" value="NZ_JAERRB010000014.1"/>
</dbReference>
<sequence>MSSALAQMKLLISLAQIDGTVADRERNYIINIGRANNVYPDEVKPLFDKRHELIVPSDLPDDRKFDYLFSLVQLMKIDERMYKEEILFCSKIAASLGYDQQVMFELLLHVKAVAMADDEMTALKNLVQKYLHH</sequence>
<evidence type="ECO:0008006" key="3">
    <source>
        <dbReference type="Google" id="ProtNLM"/>
    </source>
</evidence>
<name>A0ABS1L3Q1_9BACT</name>
<comment type="caution">
    <text evidence="1">The sequence shown here is derived from an EMBL/GenBank/DDBJ whole genome shotgun (WGS) entry which is preliminary data.</text>
</comment>
<dbReference type="SUPFAM" id="SSF158682">
    <property type="entry name" value="TerB-like"/>
    <property type="match status" value="1"/>
</dbReference>
<accession>A0ABS1L3Q1</accession>
<reference evidence="1 2" key="1">
    <citation type="submission" date="2021-01" db="EMBL/GenBank/DDBJ databases">
        <title>Chryseolinea sp. Jin1 Genome sequencing and assembly.</title>
        <authorList>
            <person name="Kim I."/>
        </authorList>
    </citation>
    <scope>NUCLEOTIDE SEQUENCE [LARGE SCALE GENOMIC DNA]</scope>
    <source>
        <strain evidence="1 2">Jin1</strain>
    </source>
</reference>
<keyword evidence="2" id="KW-1185">Reference proteome</keyword>
<evidence type="ECO:0000313" key="1">
    <source>
        <dbReference type="EMBL" id="MBL0745191.1"/>
    </source>
</evidence>
<proteinExistence type="predicted"/>
<evidence type="ECO:0000313" key="2">
    <source>
        <dbReference type="Proteomes" id="UP000613030"/>
    </source>
</evidence>
<dbReference type="Proteomes" id="UP000613030">
    <property type="component" value="Unassembled WGS sequence"/>
</dbReference>